<protein>
    <submittedName>
        <fullName evidence="2">Uma2 family endonuclease</fullName>
    </submittedName>
</protein>
<evidence type="ECO:0000313" key="3">
    <source>
        <dbReference type="Proteomes" id="UP001595699"/>
    </source>
</evidence>
<dbReference type="PANTHER" id="PTHR34107">
    <property type="entry name" value="SLL0198 PROTEIN-RELATED"/>
    <property type="match status" value="1"/>
</dbReference>
<dbReference type="Gene3D" id="3.90.1570.10">
    <property type="entry name" value="tt1808, chain A"/>
    <property type="match status" value="1"/>
</dbReference>
<keyword evidence="2" id="KW-0540">Nuclease</keyword>
<dbReference type="Proteomes" id="UP001595699">
    <property type="component" value="Unassembled WGS sequence"/>
</dbReference>
<dbReference type="InterPro" id="IPR011335">
    <property type="entry name" value="Restrct_endonuc-II-like"/>
</dbReference>
<dbReference type="InterPro" id="IPR012296">
    <property type="entry name" value="Nuclease_put_TT1808"/>
</dbReference>
<name>A0ABV7YAW1_9ACTN</name>
<dbReference type="CDD" id="cd06260">
    <property type="entry name" value="DUF820-like"/>
    <property type="match status" value="1"/>
</dbReference>
<proteinExistence type="predicted"/>
<sequence>MIVRTFDDEGGTVNAMAAMVEVPGHFPMPWEEYEALGPEVRGEYIDGELVMAALPSRAHQAMCFRLARLLDDAMPEGAHVTMSWGWKPADDEFGPDVMVFPETEDQKRFKGIPHLAVEVLSTDRAADLMRKFAKYAAVGLPRYWVIDPEVPEILIFELVGGGYVERHCLGPEDEAELDFGPGKVKVRPRDLLA</sequence>
<keyword evidence="3" id="KW-1185">Reference proteome</keyword>
<gene>
    <name evidence="2" type="ORF">ACFOUW_09835</name>
</gene>
<comment type="caution">
    <text evidence="2">The sequence shown here is derived from an EMBL/GenBank/DDBJ whole genome shotgun (WGS) entry which is preliminary data.</text>
</comment>
<dbReference type="SUPFAM" id="SSF52980">
    <property type="entry name" value="Restriction endonuclease-like"/>
    <property type="match status" value="1"/>
</dbReference>
<dbReference type="Pfam" id="PF05685">
    <property type="entry name" value="Uma2"/>
    <property type="match status" value="1"/>
</dbReference>
<keyword evidence="2" id="KW-0378">Hydrolase</keyword>
<dbReference type="RefSeq" id="WP_205117354.1">
    <property type="nucleotide sequence ID" value="NZ_JAFBCM010000001.1"/>
</dbReference>
<dbReference type="EMBL" id="JBHRZH010000006">
    <property type="protein sequence ID" value="MFC3761140.1"/>
    <property type="molecule type" value="Genomic_DNA"/>
</dbReference>
<feature type="domain" description="Putative restriction endonuclease" evidence="1">
    <location>
        <begin position="30"/>
        <end position="178"/>
    </location>
</feature>
<accession>A0ABV7YAW1</accession>
<dbReference type="InterPro" id="IPR008538">
    <property type="entry name" value="Uma2"/>
</dbReference>
<dbReference type="GO" id="GO:0004519">
    <property type="term" value="F:endonuclease activity"/>
    <property type="evidence" value="ECO:0007669"/>
    <property type="project" value="UniProtKB-KW"/>
</dbReference>
<keyword evidence="2" id="KW-0255">Endonuclease</keyword>
<evidence type="ECO:0000313" key="2">
    <source>
        <dbReference type="EMBL" id="MFC3761140.1"/>
    </source>
</evidence>
<evidence type="ECO:0000259" key="1">
    <source>
        <dbReference type="Pfam" id="PF05685"/>
    </source>
</evidence>
<organism evidence="2 3">
    <name type="scientific">Tenggerimyces flavus</name>
    <dbReference type="NCBI Taxonomy" id="1708749"/>
    <lineage>
        <taxon>Bacteria</taxon>
        <taxon>Bacillati</taxon>
        <taxon>Actinomycetota</taxon>
        <taxon>Actinomycetes</taxon>
        <taxon>Propionibacteriales</taxon>
        <taxon>Nocardioidaceae</taxon>
        <taxon>Tenggerimyces</taxon>
    </lineage>
</organism>
<reference evidence="3" key="1">
    <citation type="journal article" date="2019" name="Int. J. Syst. Evol. Microbiol.">
        <title>The Global Catalogue of Microorganisms (GCM) 10K type strain sequencing project: providing services to taxonomists for standard genome sequencing and annotation.</title>
        <authorList>
            <consortium name="The Broad Institute Genomics Platform"/>
            <consortium name="The Broad Institute Genome Sequencing Center for Infectious Disease"/>
            <person name="Wu L."/>
            <person name="Ma J."/>
        </authorList>
    </citation>
    <scope>NUCLEOTIDE SEQUENCE [LARGE SCALE GENOMIC DNA]</scope>
    <source>
        <strain evidence="3">CGMCC 4.7241</strain>
    </source>
</reference>
<dbReference type="PANTHER" id="PTHR34107:SF2">
    <property type="entry name" value="SLL0888 PROTEIN"/>
    <property type="match status" value="1"/>
</dbReference>